<dbReference type="Gene3D" id="1.10.260.40">
    <property type="entry name" value="lambda repressor-like DNA-binding domains"/>
    <property type="match status" value="1"/>
</dbReference>
<organism evidence="2 3">
    <name type="scientific">Micromonospora cathayae</name>
    <dbReference type="NCBI Taxonomy" id="3028804"/>
    <lineage>
        <taxon>Bacteria</taxon>
        <taxon>Bacillati</taxon>
        <taxon>Actinomycetota</taxon>
        <taxon>Actinomycetes</taxon>
        <taxon>Micromonosporales</taxon>
        <taxon>Micromonosporaceae</taxon>
        <taxon>Micromonospora</taxon>
    </lineage>
</organism>
<dbReference type="SUPFAM" id="SSF47413">
    <property type="entry name" value="lambda repressor-like DNA-binding domains"/>
    <property type="match status" value="1"/>
</dbReference>
<evidence type="ECO:0000259" key="1">
    <source>
        <dbReference type="PROSITE" id="PS50943"/>
    </source>
</evidence>
<name>A0ABY7ZNU2_9ACTN</name>
<accession>A0ABY7ZNU2</accession>
<dbReference type="Pfam" id="PF13560">
    <property type="entry name" value="HTH_31"/>
    <property type="match status" value="1"/>
</dbReference>
<reference evidence="2 3" key="1">
    <citation type="submission" date="2023-02" db="EMBL/GenBank/DDBJ databases">
        <authorList>
            <person name="Mo P."/>
        </authorList>
    </citation>
    <scope>NUCLEOTIDE SEQUENCE [LARGE SCALE GENOMIC DNA]</scope>
    <source>
        <strain evidence="2 3">HUAS 3</strain>
    </source>
</reference>
<proteinExistence type="predicted"/>
<dbReference type="Proteomes" id="UP001219605">
    <property type="component" value="Chromosome"/>
</dbReference>
<dbReference type="InterPro" id="IPR001387">
    <property type="entry name" value="Cro/C1-type_HTH"/>
</dbReference>
<keyword evidence="3" id="KW-1185">Reference proteome</keyword>
<dbReference type="RefSeq" id="WP_275031085.1">
    <property type="nucleotide sequence ID" value="NZ_CP118615.1"/>
</dbReference>
<dbReference type="SMART" id="SM00530">
    <property type="entry name" value="HTH_XRE"/>
    <property type="match status" value="1"/>
</dbReference>
<dbReference type="CDD" id="cd00093">
    <property type="entry name" value="HTH_XRE"/>
    <property type="match status" value="1"/>
</dbReference>
<dbReference type="EMBL" id="CP118615">
    <property type="protein sequence ID" value="WDZ84523.1"/>
    <property type="molecule type" value="Genomic_DNA"/>
</dbReference>
<gene>
    <name evidence="2" type="ORF">PVK37_29490</name>
</gene>
<evidence type="ECO:0000313" key="2">
    <source>
        <dbReference type="EMBL" id="WDZ84523.1"/>
    </source>
</evidence>
<evidence type="ECO:0000313" key="3">
    <source>
        <dbReference type="Proteomes" id="UP001219605"/>
    </source>
</evidence>
<feature type="domain" description="HTH cro/C1-type" evidence="1">
    <location>
        <begin position="19"/>
        <end position="74"/>
    </location>
</feature>
<sequence length="413" mass="44545">MSVPPPRDNRRELPIGRRIAQLRVRRGMNQQVFADRIGRSKSWVDKVERGVRRLDRLPMIEAVAAALGVTPAVLLGRTTRRAPAAGGTAAAVEAVREALADHDTPTGRDWPPTVTELDRQLRYAETAYRYAHHQQTLRVLPGLLTATRHAHHTTPTLTGPLLARVHRLTAQTMVKLGEPHLAWLAADRAMTAAADDPDRAGHAAVALAQALRALDRPRLALLAATTAVRRLAVSRYQQTPPEHLPADDLALTGTLLAEAAIAAATCGDTTTCKEYADRAHHLAAVHDARGHHHDDGFAPVSVDLARALAAARLGDHATAVALHHRATRDAGWPRLPAEHRAAHLIDMARAHLDTGDHHAAGRALLTADQTAPAEVRLRPVGRALLTTLVRAGRTPADLTRLAATIGLTRPPRS</sequence>
<dbReference type="PROSITE" id="PS50943">
    <property type="entry name" value="HTH_CROC1"/>
    <property type="match status" value="1"/>
</dbReference>
<protein>
    <submittedName>
        <fullName evidence="2">Helix-turn-helix domain-containing protein</fullName>
    </submittedName>
</protein>
<dbReference type="InterPro" id="IPR010982">
    <property type="entry name" value="Lambda_DNA-bd_dom_sf"/>
</dbReference>